<dbReference type="AlphaFoldDB" id="A0A0N1EMC8"/>
<feature type="region of interest" description="Disordered" evidence="1">
    <location>
        <begin position="33"/>
        <end position="56"/>
    </location>
</feature>
<evidence type="ECO:0000256" key="1">
    <source>
        <dbReference type="SAM" id="MobiDB-lite"/>
    </source>
</evidence>
<dbReference type="EMBL" id="LHPH01000008">
    <property type="protein sequence ID" value="KPH63455.1"/>
    <property type="molecule type" value="Genomic_DNA"/>
</dbReference>
<feature type="compositionally biased region" description="Low complexity" evidence="1">
    <location>
        <begin position="34"/>
        <end position="44"/>
    </location>
</feature>
<reference evidence="3 4" key="1">
    <citation type="submission" date="2015-08" db="EMBL/GenBank/DDBJ databases">
        <title>Draft Genome Sequence of Pseudoalteromonas porphyrae UCD-SED14.</title>
        <authorList>
            <person name="Coil D.A."/>
            <person name="Jospin G."/>
            <person name="Lee R.D."/>
            <person name="Eisen J.A."/>
        </authorList>
    </citation>
    <scope>NUCLEOTIDE SEQUENCE [LARGE SCALE GENOMIC DNA]</scope>
    <source>
        <strain evidence="3 4">UCD-SED14</strain>
    </source>
</reference>
<accession>A0A0N1EMC8</accession>
<sequence length="80" mass="9271">MKKEVFAIKNGLIRYNSFFLNLQYQLVNIMQQTKAAPKPQSEQPKPQKPAPDECCGGGSCCPCVWDEYRDKLKQWQQNFS</sequence>
<organism evidence="3 4">
    <name type="scientific">Pseudoalteromonas porphyrae</name>
    <dbReference type="NCBI Taxonomy" id="187330"/>
    <lineage>
        <taxon>Bacteria</taxon>
        <taxon>Pseudomonadati</taxon>
        <taxon>Pseudomonadota</taxon>
        <taxon>Gammaproteobacteria</taxon>
        <taxon>Alteromonadales</taxon>
        <taxon>Pseudoalteromonadaceae</taxon>
        <taxon>Pseudoalteromonas</taxon>
    </lineage>
</organism>
<comment type="caution">
    <text evidence="3">The sequence shown here is derived from an EMBL/GenBank/DDBJ whole genome shotgun (WGS) entry which is preliminary data.</text>
</comment>
<dbReference type="InterPro" id="IPR019180">
    <property type="entry name" value="Oxidoreductase-like_N"/>
</dbReference>
<keyword evidence="4" id="KW-1185">Reference proteome</keyword>
<name>A0A0N1EMC8_9GAMM</name>
<dbReference type="Pfam" id="PF09791">
    <property type="entry name" value="Oxidored-like"/>
    <property type="match status" value="1"/>
</dbReference>
<feature type="domain" description="Oxidoreductase-like" evidence="2">
    <location>
        <begin position="44"/>
        <end position="78"/>
    </location>
</feature>
<dbReference type="STRING" id="187330.AMS58_10500"/>
<evidence type="ECO:0000259" key="2">
    <source>
        <dbReference type="Pfam" id="PF09791"/>
    </source>
</evidence>
<gene>
    <name evidence="3" type="ORF">ADS77_09220</name>
</gene>
<evidence type="ECO:0000313" key="3">
    <source>
        <dbReference type="EMBL" id="KPH63455.1"/>
    </source>
</evidence>
<evidence type="ECO:0000313" key="4">
    <source>
        <dbReference type="Proteomes" id="UP000037848"/>
    </source>
</evidence>
<protein>
    <recommendedName>
        <fullName evidence="2">Oxidoreductase-like domain-containing protein</fullName>
    </recommendedName>
</protein>
<proteinExistence type="predicted"/>
<dbReference type="Proteomes" id="UP000037848">
    <property type="component" value="Unassembled WGS sequence"/>
</dbReference>
<dbReference type="PATRIC" id="fig|187330.3.peg.3922"/>